<reference evidence="3" key="1">
    <citation type="journal article" date="2020" name="Stud. Mycol.">
        <title>101 Dothideomycetes genomes: a test case for predicting lifestyles and emergence of pathogens.</title>
        <authorList>
            <person name="Haridas S."/>
            <person name="Albert R."/>
            <person name="Binder M."/>
            <person name="Bloem J."/>
            <person name="Labutti K."/>
            <person name="Salamov A."/>
            <person name="Andreopoulos B."/>
            <person name="Baker S."/>
            <person name="Barry K."/>
            <person name="Bills G."/>
            <person name="Bluhm B."/>
            <person name="Cannon C."/>
            <person name="Castanera R."/>
            <person name="Culley D."/>
            <person name="Daum C."/>
            <person name="Ezra D."/>
            <person name="Gonzalez J."/>
            <person name="Henrissat B."/>
            <person name="Kuo A."/>
            <person name="Liang C."/>
            <person name="Lipzen A."/>
            <person name="Lutzoni F."/>
            <person name="Magnuson J."/>
            <person name="Mondo S."/>
            <person name="Nolan M."/>
            <person name="Ohm R."/>
            <person name="Pangilinan J."/>
            <person name="Park H.-J."/>
            <person name="Ramirez L."/>
            <person name="Alfaro M."/>
            <person name="Sun H."/>
            <person name="Tritt A."/>
            <person name="Yoshinaga Y."/>
            <person name="Zwiers L.-H."/>
            <person name="Turgeon B."/>
            <person name="Goodwin S."/>
            <person name="Spatafora J."/>
            <person name="Crous P."/>
            <person name="Grigoriev I."/>
        </authorList>
    </citation>
    <scope>NUCLEOTIDE SEQUENCE</scope>
    <source>
        <strain evidence="3">CBS 627.86</strain>
    </source>
</reference>
<dbReference type="Proteomes" id="UP000799770">
    <property type="component" value="Unassembled WGS sequence"/>
</dbReference>
<gene>
    <name evidence="3" type="ORF">BDV96DRAFT_467360</name>
</gene>
<feature type="transmembrane region" description="Helical" evidence="1">
    <location>
        <begin position="153"/>
        <end position="180"/>
    </location>
</feature>
<dbReference type="AlphaFoldDB" id="A0A6A5YY26"/>
<evidence type="ECO:0008006" key="5">
    <source>
        <dbReference type="Google" id="ProtNLM"/>
    </source>
</evidence>
<evidence type="ECO:0000256" key="2">
    <source>
        <dbReference type="SAM" id="SignalP"/>
    </source>
</evidence>
<feature type="transmembrane region" description="Helical" evidence="1">
    <location>
        <begin position="50"/>
        <end position="69"/>
    </location>
</feature>
<dbReference type="OrthoDB" id="4191440at2759"/>
<dbReference type="EMBL" id="ML977334">
    <property type="protein sequence ID" value="KAF2111477.1"/>
    <property type="molecule type" value="Genomic_DNA"/>
</dbReference>
<organism evidence="3 4">
    <name type="scientific">Lophiotrema nucula</name>
    <dbReference type="NCBI Taxonomy" id="690887"/>
    <lineage>
        <taxon>Eukaryota</taxon>
        <taxon>Fungi</taxon>
        <taxon>Dikarya</taxon>
        <taxon>Ascomycota</taxon>
        <taxon>Pezizomycotina</taxon>
        <taxon>Dothideomycetes</taxon>
        <taxon>Pleosporomycetidae</taxon>
        <taxon>Pleosporales</taxon>
        <taxon>Lophiotremataceae</taxon>
        <taxon>Lophiotrema</taxon>
    </lineage>
</organism>
<keyword evidence="2" id="KW-0732">Signal</keyword>
<keyword evidence="4" id="KW-1185">Reference proteome</keyword>
<feature type="signal peptide" evidence="2">
    <location>
        <begin position="1"/>
        <end position="21"/>
    </location>
</feature>
<evidence type="ECO:0000313" key="3">
    <source>
        <dbReference type="EMBL" id="KAF2111477.1"/>
    </source>
</evidence>
<sequence>MPVGLLRFIVFVPFGVYQGYANNHWNVIKRHDELQGGLYNPLIAKGEHWAYKYGSFGFYWNFAVWVPAIMVPPPFSMIFGLVDCAIAILLSFVTSWQTIYSPHDIDLCRGSGAHYWQLPPGTNESFFEASARLNATQTTSFKMCKTYVKEWQYGIVLSLFYSLIAFISIVLSICVCFTTIRENRRTSRSNKQWLAESAIAVPRLFFGILLGLAYIPVIFFRCLPLAVKSRTRYTRRYADKVRQRVDQNLPSPEEIKMKVMKRNEKMSYQNQDLPEAVPLANFLGIYDILMLVVPHLHYTDILNLALASRSLREAVLPASDHDQRLSHFRLYTCSESSKTQCWVCTNQIC</sequence>
<evidence type="ECO:0000313" key="4">
    <source>
        <dbReference type="Proteomes" id="UP000799770"/>
    </source>
</evidence>
<keyword evidence="1" id="KW-0472">Membrane</keyword>
<feature type="non-terminal residue" evidence="3">
    <location>
        <position position="349"/>
    </location>
</feature>
<feature type="transmembrane region" description="Helical" evidence="1">
    <location>
        <begin position="75"/>
        <end position="93"/>
    </location>
</feature>
<evidence type="ECO:0000256" key="1">
    <source>
        <dbReference type="SAM" id="Phobius"/>
    </source>
</evidence>
<name>A0A6A5YY26_9PLEO</name>
<protein>
    <recommendedName>
        <fullName evidence="5">F-box domain-containing protein</fullName>
    </recommendedName>
</protein>
<keyword evidence="1" id="KW-0812">Transmembrane</keyword>
<accession>A0A6A5YY26</accession>
<feature type="chain" id="PRO_5025521836" description="F-box domain-containing protein" evidence="2">
    <location>
        <begin position="22"/>
        <end position="349"/>
    </location>
</feature>
<proteinExistence type="predicted"/>
<feature type="transmembrane region" description="Helical" evidence="1">
    <location>
        <begin position="200"/>
        <end position="227"/>
    </location>
</feature>
<keyword evidence="1" id="KW-1133">Transmembrane helix</keyword>